<proteinExistence type="predicted"/>
<dbReference type="EMBL" id="JABZTM010000002">
    <property type="protein sequence ID" value="MBF1445839.1"/>
    <property type="molecule type" value="Genomic_DNA"/>
</dbReference>
<dbReference type="RefSeq" id="WP_004361887.1">
    <property type="nucleotide sequence ID" value="NZ_CAJPQZ010000010.1"/>
</dbReference>
<name>A0A9D5WW46_9BACT</name>
<dbReference type="PROSITE" id="PS51257">
    <property type="entry name" value="PROKAR_LIPOPROTEIN"/>
    <property type="match status" value="1"/>
</dbReference>
<comment type="caution">
    <text evidence="1">The sequence shown here is derived from an EMBL/GenBank/DDBJ whole genome shotgun (WGS) entry which is preliminary data.</text>
</comment>
<evidence type="ECO:0000313" key="2">
    <source>
        <dbReference type="Proteomes" id="UP000787419"/>
    </source>
</evidence>
<evidence type="ECO:0000313" key="1">
    <source>
        <dbReference type="EMBL" id="MBF1445839.1"/>
    </source>
</evidence>
<gene>
    <name evidence="1" type="ORF">HXN55_00410</name>
</gene>
<dbReference type="AlphaFoldDB" id="A0A9D5WW46"/>
<dbReference type="Proteomes" id="UP000787419">
    <property type="component" value="Unassembled WGS sequence"/>
</dbReference>
<protein>
    <submittedName>
        <fullName evidence="1">Uncharacterized protein</fullName>
    </submittedName>
</protein>
<accession>A0A9D5WW46</accession>
<organism evidence="1 2">
    <name type="scientific">Prevotella nigrescens</name>
    <dbReference type="NCBI Taxonomy" id="28133"/>
    <lineage>
        <taxon>Bacteria</taxon>
        <taxon>Pseudomonadati</taxon>
        <taxon>Bacteroidota</taxon>
        <taxon>Bacteroidia</taxon>
        <taxon>Bacteroidales</taxon>
        <taxon>Prevotellaceae</taxon>
        <taxon>Prevotella</taxon>
    </lineage>
</organism>
<sequence>MKYLSYLIAVLMLPFAAASCGQKYDDYYTQAVVTLQVPDTIVPVEMQGTVVLKNLSDGRRYTVSAFRGTTAALDVLRGSYMLDAEGTLRYRMADGTEHVKYYRASENYVEIVAHPTQISTKIIFM</sequence>
<reference evidence="1" key="1">
    <citation type="submission" date="2020-04" db="EMBL/GenBank/DDBJ databases">
        <title>Deep metagenomics examines the oral microbiome during advanced dental caries in children, revealing novel taxa and co-occurrences with host molecules.</title>
        <authorList>
            <person name="Baker J.L."/>
            <person name="Morton J.T."/>
            <person name="Dinis M."/>
            <person name="Alvarez R."/>
            <person name="Tran N.C."/>
            <person name="Knight R."/>
            <person name="Edlund A."/>
        </authorList>
    </citation>
    <scope>NUCLEOTIDE SEQUENCE</scope>
    <source>
        <strain evidence="1">JCVI_32_bin.50</strain>
    </source>
</reference>